<dbReference type="CDD" id="cd05379">
    <property type="entry name" value="CAP_bacterial"/>
    <property type="match status" value="1"/>
</dbReference>
<dbReference type="Pfam" id="PF00395">
    <property type="entry name" value="SLH"/>
    <property type="match status" value="3"/>
</dbReference>
<dbReference type="InterPro" id="IPR001119">
    <property type="entry name" value="SLH_dom"/>
</dbReference>
<dbReference type="InterPro" id="IPR051465">
    <property type="entry name" value="Cell_Envelope_Struct_Comp"/>
</dbReference>
<evidence type="ECO:0000313" key="3">
    <source>
        <dbReference type="EMBL" id="MFC4411231.1"/>
    </source>
</evidence>
<keyword evidence="1" id="KW-0732">Signal</keyword>
<name>A0ABV8X6Q8_9LACT</name>
<protein>
    <submittedName>
        <fullName evidence="3">S-layer homology domain-containing protein</fullName>
    </submittedName>
</protein>
<comment type="caution">
    <text evidence="3">The sequence shown here is derived from an EMBL/GenBank/DDBJ whole genome shotgun (WGS) entry which is preliminary data.</text>
</comment>
<feature type="domain" description="SLH" evidence="2">
    <location>
        <begin position="88"/>
        <end position="147"/>
    </location>
</feature>
<feature type="chain" id="PRO_5045809765" evidence="1">
    <location>
        <begin position="26"/>
        <end position="357"/>
    </location>
</feature>
<evidence type="ECO:0000256" key="1">
    <source>
        <dbReference type="SAM" id="SignalP"/>
    </source>
</evidence>
<dbReference type="PROSITE" id="PS51272">
    <property type="entry name" value="SLH"/>
    <property type="match status" value="3"/>
</dbReference>
<reference evidence="4" key="1">
    <citation type="journal article" date="2019" name="Int. J. Syst. Evol. Microbiol.">
        <title>The Global Catalogue of Microorganisms (GCM) 10K type strain sequencing project: providing services to taxonomists for standard genome sequencing and annotation.</title>
        <authorList>
            <consortium name="The Broad Institute Genomics Platform"/>
            <consortium name="The Broad Institute Genome Sequencing Center for Infectious Disease"/>
            <person name="Wu L."/>
            <person name="Ma J."/>
        </authorList>
    </citation>
    <scope>NUCLEOTIDE SEQUENCE [LARGE SCALE GENOMIC DNA]</scope>
    <source>
        <strain evidence="4">CCUG 59778</strain>
    </source>
</reference>
<accession>A0ABV8X6Q8</accession>
<gene>
    <name evidence="3" type="ORF">ACFOZY_12445</name>
</gene>
<organism evidence="3 4">
    <name type="scientific">Chungangia koreensis</name>
    <dbReference type="NCBI Taxonomy" id="752657"/>
    <lineage>
        <taxon>Bacteria</taxon>
        <taxon>Bacillati</taxon>
        <taxon>Bacillota</taxon>
        <taxon>Bacilli</taxon>
        <taxon>Lactobacillales</taxon>
        <taxon>Chungangia</taxon>
    </lineage>
</organism>
<keyword evidence="4" id="KW-1185">Reference proteome</keyword>
<dbReference type="Proteomes" id="UP001595817">
    <property type="component" value="Unassembled WGS sequence"/>
</dbReference>
<dbReference type="InterPro" id="IPR035940">
    <property type="entry name" value="CAP_sf"/>
</dbReference>
<evidence type="ECO:0000259" key="2">
    <source>
        <dbReference type="PROSITE" id="PS51272"/>
    </source>
</evidence>
<evidence type="ECO:0000313" key="4">
    <source>
        <dbReference type="Proteomes" id="UP001595817"/>
    </source>
</evidence>
<dbReference type="Gene3D" id="3.40.33.10">
    <property type="entry name" value="CAP"/>
    <property type="match status" value="1"/>
</dbReference>
<dbReference type="PANTHER" id="PTHR43308:SF5">
    <property type="entry name" value="S-LAYER PROTEIN _ PEPTIDOGLYCAN ENDO-BETA-N-ACETYLGLUCOSAMINIDASE"/>
    <property type="match status" value="1"/>
</dbReference>
<sequence length="357" mass="40259">MRNWKQKVVASILTISLIIPVQVGAAGKFSDVGTRFSKEIEYLAGRNIVKGYNNGTFGVNEPVTRGEAVVMLTREMGLRFDGAPDPGFTDFKKGDGFYTEVAEAVEQGIIQGKTGKDGSLYFDPEGSLTRSHMALILTRAYDIPLDRQDVKFKDVPPSLEAKQAINALANAGITIGYDDSSFHPFSSITRQEFAALLARTVSVDFNKMSLQFVNYDPVTHQRVKPVWLSDEEIRVKEEQLADLINEARSEKGLPVLKKNERLFEMARLKTRAFVRFPHEDYVLTQHSNFYKELYGEELTKEVQENIAAGSVEKAFSRLMKNSITEPSIFEENQTDIGVGLTQDMDGSYKWFVFFLYK</sequence>
<proteinExistence type="predicted"/>
<feature type="domain" description="SLH" evidence="2">
    <location>
        <begin position="23"/>
        <end position="86"/>
    </location>
</feature>
<dbReference type="PANTHER" id="PTHR43308">
    <property type="entry name" value="OUTER MEMBRANE PROTEIN ALPHA-RELATED"/>
    <property type="match status" value="1"/>
</dbReference>
<feature type="domain" description="SLH" evidence="2">
    <location>
        <begin position="148"/>
        <end position="211"/>
    </location>
</feature>
<dbReference type="RefSeq" id="WP_378155916.1">
    <property type="nucleotide sequence ID" value="NZ_JBHSEC010000019.1"/>
</dbReference>
<feature type="signal peptide" evidence="1">
    <location>
        <begin position="1"/>
        <end position="25"/>
    </location>
</feature>
<dbReference type="EMBL" id="JBHSEC010000019">
    <property type="protein sequence ID" value="MFC4411231.1"/>
    <property type="molecule type" value="Genomic_DNA"/>
</dbReference>